<evidence type="ECO:0000256" key="1">
    <source>
        <dbReference type="ARBA" id="ARBA00004571"/>
    </source>
</evidence>
<dbReference type="EMBL" id="CP019070">
    <property type="protein sequence ID" value="APW64926.1"/>
    <property type="molecule type" value="Genomic_DNA"/>
</dbReference>
<dbReference type="GO" id="GO:0015288">
    <property type="term" value="F:porin activity"/>
    <property type="evidence" value="ECO:0007669"/>
    <property type="project" value="UniProtKB-KW"/>
</dbReference>
<gene>
    <name evidence="12" type="ORF">LPB137_03225</name>
</gene>
<dbReference type="GO" id="GO:0005509">
    <property type="term" value="F:calcium ion binding"/>
    <property type="evidence" value="ECO:0007669"/>
    <property type="project" value="InterPro"/>
</dbReference>
<dbReference type="InterPro" id="IPR011250">
    <property type="entry name" value="OMP/PagP_B-barrel"/>
</dbReference>
<dbReference type="STRING" id="1850254.LPB137_03225"/>
<evidence type="ECO:0000256" key="2">
    <source>
        <dbReference type="ARBA" id="ARBA00022448"/>
    </source>
</evidence>
<dbReference type="RefSeq" id="WP_076084322.1">
    <property type="nucleotide sequence ID" value="NZ_CP019070.1"/>
</dbReference>
<dbReference type="SUPFAM" id="SSF103088">
    <property type="entry name" value="OmpA-like"/>
    <property type="match status" value="1"/>
</dbReference>
<feature type="domain" description="OmpA-like" evidence="11">
    <location>
        <begin position="245"/>
        <end position="362"/>
    </location>
</feature>
<dbReference type="Gene3D" id="2.40.160.20">
    <property type="match status" value="1"/>
</dbReference>
<dbReference type="GO" id="GO:0046930">
    <property type="term" value="C:pore complex"/>
    <property type="evidence" value="ECO:0007669"/>
    <property type="project" value="UniProtKB-KW"/>
</dbReference>
<protein>
    <submittedName>
        <fullName evidence="12">Flagellar motor protein MotB</fullName>
    </submittedName>
</protein>
<dbReference type="KEGG" id="alp:LPB137_03225"/>
<dbReference type="InterPro" id="IPR027385">
    <property type="entry name" value="Beta-barrel_OMP"/>
</dbReference>
<keyword evidence="7" id="KW-0626">Porin</keyword>
<dbReference type="OrthoDB" id="9805566at2"/>
<dbReference type="AlphaFoldDB" id="A0A1P8KK88"/>
<dbReference type="PRINTS" id="PR01021">
    <property type="entry name" value="OMPADOMAIN"/>
</dbReference>
<dbReference type="InterPro" id="IPR003367">
    <property type="entry name" value="Thrombospondin_3-like_rpt"/>
</dbReference>
<dbReference type="Pfam" id="PF02412">
    <property type="entry name" value="TSP_3"/>
    <property type="match status" value="2"/>
</dbReference>
<keyword evidence="12" id="KW-0969">Cilium</keyword>
<keyword evidence="6" id="KW-0406">Ion transport</keyword>
<evidence type="ECO:0000313" key="13">
    <source>
        <dbReference type="Proteomes" id="UP000186074"/>
    </source>
</evidence>
<evidence type="ECO:0000259" key="11">
    <source>
        <dbReference type="PROSITE" id="PS51123"/>
    </source>
</evidence>
<dbReference type="Pfam" id="PF13505">
    <property type="entry name" value="OMP_b-brl"/>
    <property type="match status" value="1"/>
</dbReference>
<evidence type="ECO:0000256" key="9">
    <source>
        <dbReference type="ARBA" id="ARBA00023237"/>
    </source>
</evidence>
<keyword evidence="9" id="KW-0998">Cell outer membrane</keyword>
<dbReference type="SUPFAM" id="SSF56925">
    <property type="entry name" value="OMPA-like"/>
    <property type="match status" value="1"/>
</dbReference>
<reference evidence="12 13" key="1">
    <citation type="submission" date="2017-01" db="EMBL/GenBank/DDBJ databases">
        <title>Genome sequencing of Arcobacter sp. LPB0137.</title>
        <authorList>
            <person name="Lee G.-W."/>
            <person name="Yi H."/>
        </authorList>
    </citation>
    <scope>NUCLEOTIDE SEQUENCE [LARGE SCALE GENOMIC DNA]</scope>
    <source>
        <strain evidence="12 13">LPB0137</strain>
    </source>
</reference>
<evidence type="ECO:0000256" key="6">
    <source>
        <dbReference type="ARBA" id="ARBA00023065"/>
    </source>
</evidence>
<evidence type="ECO:0000256" key="10">
    <source>
        <dbReference type="PROSITE-ProRule" id="PRU00473"/>
    </source>
</evidence>
<dbReference type="Pfam" id="PF00691">
    <property type="entry name" value="OmpA"/>
    <property type="match status" value="1"/>
</dbReference>
<keyword evidence="13" id="KW-1185">Reference proteome</keyword>
<dbReference type="Gene3D" id="3.30.1330.60">
    <property type="entry name" value="OmpA-like domain"/>
    <property type="match status" value="1"/>
</dbReference>
<dbReference type="InterPro" id="IPR028974">
    <property type="entry name" value="TSP_type-3_rpt"/>
</dbReference>
<evidence type="ECO:0000256" key="5">
    <source>
        <dbReference type="ARBA" id="ARBA00022729"/>
    </source>
</evidence>
<dbReference type="CDD" id="cd07185">
    <property type="entry name" value="OmpA_C-like"/>
    <property type="match status" value="1"/>
</dbReference>
<proteinExistence type="predicted"/>
<sequence>MKKIILSTVACATMMLAANEYKYEITPMIGGAYTEGNLGMQQNYVNGGLALGFNQTDSMIDQVEIAAFRTVEDAKYYNLGGRDTGITRVFVNLVKDYPLSSNFSLYALAGAGVEFFDDEANDNNENGIVGNYGFGWKYKIAEQFALKADVRHLIEADHGDNTLLYNLGFSIPFGQVAKAAPVVAAPVVVAPMDSDNDGVIDAKDKCPNTVAGATVNAMGCEMDDDKDGVVNRLDQCPNTISGAKVDTVGCMTLVNLNINFDTNSAVVKDQYNKRIANFANAMKNNTKLKATIEAHTDSVGSAKYNQKLSEKRAASTVEVLKSLNIDASRLTAVGYGETKPAVSNMTKEGRAQNRRVHAVITK</sequence>
<dbReference type="InterPro" id="IPR036737">
    <property type="entry name" value="OmpA-like_sf"/>
</dbReference>
<dbReference type="Proteomes" id="UP000186074">
    <property type="component" value="Chromosome"/>
</dbReference>
<evidence type="ECO:0000256" key="8">
    <source>
        <dbReference type="ARBA" id="ARBA00023136"/>
    </source>
</evidence>
<evidence type="ECO:0000256" key="4">
    <source>
        <dbReference type="ARBA" id="ARBA00022692"/>
    </source>
</evidence>
<evidence type="ECO:0000256" key="3">
    <source>
        <dbReference type="ARBA" id="ARBA00022452"/>
    </source>
</evidence>
<dbReference type="InterPro" id="IPR006664">
    <property type="entry name" value="OMP_bac"/>
</dbReference>
<accession>A0A1P8KK88</accession>
<keyword evidence="4" id="KW-0812">Transmembrane</keyword>
<keyword evidence="8 10" id="KW-0472">Membrane</keyword>
<dbReference type="InterPro" id="IPR006665">
    <property type="entry name" value="OmpA-like"/>
</dbReference>
<dbReference type="GO" id="GO:0009279">
    <property type="term" value="C:cell outer membrane"/>
    <property type="evidence" value="ECO:0007669"/>
    <property type="project" value="UniProtKB-SubCell"/>
</dbReference>
<comment type="subcellular location">
    <subcellularLocation>
        <location evidence="1">Cell outer membrane</location>
        <topology evidence="1">Multi-pass membrane protein</topology>
    </subcellularLocation>
</comment>
<keyword evidence="5" id="KW-0732">Signal</keyword>
<keyword evidence="12" id="KW-0282">Flagellum</keyword>
<keyword evidence="2" id="KW-0813">Transport</keyword>
<evidence type="ECO:0000313" key="12">
    <source>
        <dbReference type="EMBL" id="APW64926.1"/>
    </source>
</evidence>
<keyword evidence="12" id="KW-0966">Cell projection</keyword>
<dbReference type="SUPFAM" id="SSF103647">
    <property type="entry name" value="TSP type-3 repeat"/>
    <property type="match status" value="1"/>
</dbReference>
<name>A0A1P8KK88_9BACT</name>
<dbReference type="PANTHER" id="PTHR30329">
    <property type="entry name" value="STATOR ELEMENT OF FLAGELLAR MOTOR COMPLEX"/>
    <property type="match status" value="1"/>
</dbReference>
<dbReference type="PROSITE" id="PS51123">
    <property type="entry name" value="OMPA_2"/>
    <property type="match status" value="1"/>
</dbReference>
<evidence type="ECO:0000256" key="7">
    <source>
        <dbReference type="ARBA" id="ARBA00023114"/>
    </source>
</evidence>
<dbReference type="InterPro" id="IPR050330">
    <property type="entry name" value="Bact_OuterMem_StrucFunc"/>
</dbReference>
<dbReference type="GO" id="GO:0006811">
    <property type="term" value="P:monoatomic ion transport"/>
    <property type="evidence" value="ECO:0007669"/>
    <property type="project" value="UniProtKB-KW"/>
</dbReference>
<dbReference type="PANTHER" id="PTHR30329:SF21">
    <property type="entry name" value="LIPOPROTEIN YIAD-RELATED"/>
    <property type="match status" value="1"/>
</dbReference>
<dbReference type="GO" id="GO:0007155">
    <property type="term" value="P:cell adhesion"/>
    <property type="evidence" value="ECO:0007669"/>
    <property type="project" value="InterPro"/>
</dbReference>
<keyword evidence="3" id="KW-1134">Transmembrane beta strand</keyword>
<organism evidence="12 13">
    <name type="scientific">Poseidonibacter parvus</name>
    <dbReference type="NCBI Taxonomy" id="1850254"/>
    <lineage>
        <taxon>Bacteria</taxon>
        <taxon>Pseudomonadati</taxon>
        <taxon>Campylobacterota</taxon>
        <taxon>Epsilonproteobacteria</taxon>
        <taxon>Campylobacterales</taxon>
        <taxon>Arcobacteraceae</taxon>
        <taxon>Poseidonibacter</taxon>
    </lineage>
</organism>